<dbReference type="InterPro" id="IPR004358">
    <property type="entry name" value="Sig_transdc_His_kin-like_C"/>
</dbReference>
<dbReference type="PROSITE" id="PS50109">
    <property type="entry name" value="HIS_KIN"/>
    <property type="match status" value="1"/>
</dbReference>
<feature type="domain" description="PAC" evidence="5">
    <location>
        <begin position="103"/>
        <end position="155"/>
    </location>
</feature>
<keyword evidence="3" id="KW-0597">Phosphoprotein</keyword>
<organism evidence="6 7">
    <name type="scientific">Massilia arenae</name>
    <dbReference type="NCBI Taxonomy" id="2603288"/>
    <lineage>
        <taxon>Bacteria</taxon>
        <taxon>Pseudomonadati</taxon>
        <taxon>Pseudomonadota</taxon>
        <taxon>Betaproteobacteria</taxon>
        <taxon>Burkholderiales</taxon>
        <taxon>Oxalobacteraceae</taxon>
        <taxon>Telluria group</taxon>
        <taxon>Massilia</taxon>
    </lineage>
</organism>
<evidence type="ECO:0000259" key="4">
    <source>
        <dbReference type="PROSITE" id="PS50109"/>
    </source>
</evidence>
<protein>
    <recommendedName>
        <fullName evidence="2">histidine kinase</fullName>
        <ecNumber evidence="2">2.7.13.3</ecNumber>
    </recommendedName>
</protein>
<dbReference type="PANTHER" id="PTHR43547">
    <property type="entry name" value="TWO-COMPONENT HISTIDINE KINASE"/>
    <property type="match status" value="1"/>
</dbReference>
<dbReference type="PROSITE" id="PS50113">
    <property type="entry name" value="PAC"/>
    <property type="match status" value="1"/>
</dbReference>
<dbReference type="SUPFAM" id="SSF47384">
    <property type="entry name" value="Homodimeric domain of signal transducing histidine kinase"/>
    <property type="match status" value="1"/>
</dbReference>
<dbReference type="Proteomes" id="UP000321413">
    <property type="component" value="Unassembled WGS sequence"/>
</dbReference>
<dbReference type="AlphaFoldDB" id="A0A5C7G0B7"/>
<dbReference type="InterPro" id="IPR005467">
    <property type="entry name" value="His_kinase_dom"/>
</dbReference>
<dbReference type="InterPro" id="IPR003661">
    <property type="entry name" value="HisK_dim/P_dom"/>
</dbReference>
<dbReference type="GO" id="GO:0000155">
    <property type="term" value="F:phosphorelay sensor kinase activity"/>
    <property type="evidence" value="ECO:0007669"/>
    <property type="project" value="InterPro"/>
</dbReference>
<evidence type="ECO:0000256" key="3">
    <source>
        <dbReference type="ARBA" id="ARBA00022553"/>
    </source>
</evidence>
<feature type="domain" description="Histidine kinase" evidence="4">
    <location>
        <begin position="166"/>
        <end position="388"/>
    </location>
</feature>
<dbReference type="PANTHER" id="PTHR43547:SF2">
    <property type="entry name" value="HYBRID SIGNAL TRANSDUCTION HISTIDINE KINASE C"/>
    <property type="match status" value="1"/>
</dbReference>
<dbReference type="CDD" id="cd00082">
    <property type="entry name" value="HisKA"/>
    <property type="match status" value="1"/>
</dbReference>
<evidence type="ECO:0000256" key="2">
    <source>
        <dbReference type="ARBA" id="ARBA00012438"/>
    </source>
</evidence>
<gene>
    <name evidence="6" type="ORF">FVD38_07145</name>
</gene>
<evidence type="ECO:0000313" key="6">
    <source>
        <dbReference type="EMBL" id="TXG00921.1"/>
    </source>
</evidence>
<evidence type="ECO:0000256" key="1">
    <source>
        <dbReference type="ARBA" id="ARBA00000085"/>
    </source>
</evidence>
<dbReference type="InterPro" id="IPR003594">
    <property type="entry name" value="HATPase_dom"/>
</dbReference>
<sequence>MKPGAAVARIPERRRAMDRRGETALDAHGLLIGQIACPAYCCTPDGAVRYANNSARRLWGAWPDPDEDGRWDGFKALFRPDGSALDRPASPAALAARTGLAQPAAELLAESVDGGRRWVVMHARPVLDADGASAGVLCSLTDISERRRLEDQVKFVRDSRAGFLQVLAHELRNPLAPVMAAATLLQRRPGAPGIDRMAGVIARQTRKLARFVDDLLEGSRIEQAGDTPVFKRASNVDEVLENACDVVGCVLSERGQTLKLRIPAEGQVRGAILWCDPERLAQALGGALLNASQFSDDGTAISLAVAVDGVFLELLVSDHGIGVEEGELPLLFQPFRKFAPHPARAESGAGLGLAVARSVSRAHGGTVSADSAGRGQGLRLKFVLPVVLDATVA</sequence>
<dbReference type="InterPro" id="IPR035965">
    <property type="entry name" value="PAS-like_dom_sf"/>
</dbReference>
<dbReference type="Gene3D" id="3.30.565.10">
    <property type="entry name" value="Histidine kinase-like ATPase, C-terminal domain"/>
    <property type="match status" value="1"/>
</dbReference>
<dbReference type="SMART" id="SM00387">
    <property type="entry name" value="HATPase_c"/>
    <property type="match status" value="1"/>
</dbReference>
<dbReference type="Pfam" id="PF02518">
    <property type="entry name" value="HATPase_c"/>
    <property type="match status" value="1"/>
</dbReference>
<dbReference type="InterPro" id="IPR000014">
    <property type="entry name" value="PAS"/>
</dbReference>
<dbReference type="CDD" id="cd00130">
    <property type="entry name" value="PAS"/>
    <property type="match status" value="1"/>
</dbReference>
<dbReference type="EMBL" id="VPFD01000005">
    <property type="protein sequence ID" value="TXG00921.1"/>
    <property type="molecule type" value="Genomic_DNA"/>
</dbReference>
<comment type="caution">
    <text evidence="6">The sequence shown here is derived from an EMBL/GenBank/DDBJ whole genome shotgun (WGS) entry which is preliminary data.</text>
</comment>
<dbReference type="Gene3D" id="3.30.450.20">
    <property type="entry name" value="PAS domain"/>
    <property type="match status" value="1"/>
</dbReference>
<dbReference type="EC" id="2.7.13.3" evidence="2"/>
<keyword evidence="7" id="KW-1185">Reference proteome</keyword>
<evidence type="ECO:0000313" key="7">
    <source>
        <dbReference type="Proteomes" id="UP000321413"/>
    </source>
</evidence>
<accession>A0A5C7G0B7</accession>
<dbReference type="InterPro" id="IPR013656">
    <property type="entry name" value="PAS_4"/>
</dbReference>
<dbReference type="CDD" id="cd00075">
    <property type="entry name" value="HATPase"/>
    <property type="match status" value="1"/>
</dbReference>
<evidence type="ECO:0000259" key="5">
    <source>
        <dbReference type="PROSITE" id="PS50113"/>
    </source>
</evidence>
<dbReference type="InterPro" id="IPR036097">
    <property type="entry name" value="HisK_dim/P_sf"/>
</dbReference>
<dbReference type="InterPro" id="IPR000700">
    <property type="entry name" value="PAS-assoc_C"/>
</dbReference>
<dbReference type="Pfam" id="PF08448">
    <property type="entry name" value="PAS_4"/>
    <property type="match status" value="1"/>
</dbReference>
<dbReference type="Pfam" id="PF00512">
    <property type="entry name" value="HisKA"/>
    <property type="match status" value="1"/>
</dbReference>
<comment type="catalytic activity">
    <reaction evidence="1">
        <text>ATP + protein L-histidine = ADP + protein N-phospho-L-histidine.</text>
        <dbReference type="EC" id="2.7.13.3"/>
    </reaction>
</comment>
<dbReference type="InterPro" id="IPR036890">
    <property type="entry name" value="HATPase_C_sf"/>
</dbReference>
<reference evidence="6 7" key="1">
    <citation type="submission" date="2019-08" db="EMBL/GenBank/DDBJ databases">
        <title>Massilia golmudensis sp. nov., isolated from sand in the Qinghai-Tibetan Plateau.</title>
        <authorList>
            <person name="Zhang B."/>
        </authorList>
    </citation>
    <scope>NUCLEOTIDE SEQUENCE [LARGE SCALE GENOMIC DNA]</scope>
    <source>
        <strain evidence="6 7">GEM5</strain>
    </source>
</reference>
<proteinExistence type="predicted"/>
<dbReference type="PRINTS" id="PR00344">
    <property type="entry name" value="BCTRLSENSOR"/>
</dbReference>
<dbReference type="SUPFAM" id="SSF55785">
    <property type="entry name" value="PYP-like sensor domain (PAS domain)"/>
    <property type="match status" value="1"/>
</dbReference>
<name>A0A5C7G0B7_9BURK</name>
<dbReference type="SMART" id="SM00388">
    <property type="entry name" value="HisKA"/>
    <property type="match status" value="1"/>
</dbReference>
<dbReference type="SMART" id="SM00086">
    <property type="entry name" value="PAC"/>
    <property type="match status" value="1"/>
</dbReference>
<dbReference type="SUPFAM" id="SSF55874">
    <property type="entry name" value="ATPase domain of HSP90 chaperone/DNA topoisomerase II/histidine kinase"/>
    <property type="match status" value="1"/>
</dbReference>
<dbReference type="InterPro" id="IPR001610">
    <property type="entry name" value="PAC"/>
</dbReference>
<dbReference type="Gene3D" id="1.10.287.130">
    <property type="match status" value="1"/>
</dbReference>